<dbReference type="EMBL" id="JAIWYP010000002">
    <property type="protein sequence ID" value="KAH3860122.1"/>
    <property type="molecule type" value="Genomic_DNA"/>
</dbReference>
<dbReference type="AlphaFoldDB" id="A0A9D4LJY1"/>
<protein>
    <recommendedName>
        <fullName evidence="3">B box-type domain-containing protein</fullName>
    </recommendedName>
</protein>
<evidence type="ECO:0000313" key="2">
    <source>
        <dbReference type="Proteomes" id="UP000828390"/>
    </source>
</evidence>
<name>A0A9D4LJY1_DREPO</name>
<comment type="caution">
    <text evidence="1">The sequence shown here is derived from an EMBL/GenBank/DDBJ whole genome shotgun (WGS) entry which is preliminary data.</text>
</comment>
<reference evidence="1" key="2">
    <citation type="submission" date="2020-11" db="EMBL/GenBank/DDBJ databases">
        <authorList>
            <person name="McCartney M.A."/>
            <person name="Auch B."/>
            <person name="Kono T."/>
            <person name="Mallez S."/>
            <person name="Becker A."/>
            <person name="Gohl D.M."/>
            <person name="Silverstein K.A.T."/>
            <person name="Koren S."/>
            <person name="Bechman K.B."/>
            <person name="Herman A."/>
            <person name="Abrahante J.E."/>
            <person name="Garbe J."/>
        </authorList>
    </citation>
    <scope>NUCLEOTIDE SEQUENCE</scope>
    <source>
        <strain evidence="1">Duluth1</strain>
        <tissue evidence="1">Whole animal</tissue>
    </source>
</reference>
<dbReference type="Proteomes" id="UP000828390">
    <property type="component" value="Unassembled WGS sequence"/>
</dbReference>
<accession>A0A9D4LJY1</accession>
<evidence type="ECO:0008006" key="3">
    <source>
        <dbReference type="Google" id="ProtNLM"/>
    </source>
</evidence>
<gene>
    <name evidence="1" type="ORF">DPMN_023013</name>
</gene>
<keyword evidence="2" id="KW-1185">Reference proteome</keyword>
<proteinExistence type="predicted"/>
<sequence length="584" mass="65376">MHSAACDGVETRTMCVRHPDRQVEFCCRDHDIFFCKECILDDSLHAHCRYYGDFGDIGARLVAAGLDRSLVGDVRGIAGHCESVEKNVRLGLQTMKSQRKNIERDFDILRSRALDIINEQEKQVLGELDASVNEKAAVFQRAVDEVRKVRDALSRATVYLEQNPGSTTSAMYPAIAAIAQQNQAYKERTEMLLKDLTITKFSLYGRDLGSPTGSIGLDCEQEPMAFPAMPDMKTTTQQLKSFVETHLNTSNNQVCNGSDEIASAKADICSEGQSTLTINYKSTREREALLASDIACDASDHDQDNRPEVTMPKMDVDHAVTYEVDSPVATGVHVRWIDDIVCLPNNRILLSETHSNMLIVCSANFIVLSHKRPQLTPGKMTALTTEKVLVCVKGQSRLVSLHVDEDSKMNITSTFSFAWHPKCISAVSSTDFVVSLKGRHQTWQVVQMRETKDGQFTQVRAITRSIINGYNIRCVDVTEGVPCLLECREEKNDVVSFDADGNEIFCHSFDEPKCSVADVHGFIYIIGFSGEIRVLTKHGIPVLRKYFHKITNANAVAYNKERDSLLIVCYKQPVIYEMVITRRP</sequence>
<evidence type="ECO:0000313" key="1">
    <source>
        <dbReference type="EMBL" id="KAH3860122.1"/>
    </source>
</evidence>
<organism evidence="1 2">
    <name type="scientific">Dreissena polymorpha</name>
    <name type="common">Zebra mussel</name>
    <name type="synonym">Mytilus polymorpha</name>
    <dbReference type="NCBI Taxonomy" id="45954"/>
    <lineage>
        <taxon>Eukaryota</taxon>
        <taxon>Metazoa</taxon>
        <taxon>Spiralia</taxon>
        <taxon>Lophotrochozoa</taxon>
        <taxon>Mollusca</taxon>
        <taxon>Bivalvia</taxon>
        <taxon>Autobranchia</taxon>
        <taxon>Heteroconchia</taxon>
        <taxon>Euheterodonta</taxon>
        <taxon>Imparidentia</taxon>
        <taxon>Neoheterodontei</taxon>
        <taxon>Myida</taxon>
        <taxon>Dreissenoidea</taxon>
        <taxon>Dreissenidae</taxon>
        <taxon>Dreissena</taxon>
    </lineage>
</organism>
<reference evidence="1" key="1">
    <citation type="journal article" date="2019" name="bioRxiv">
        <title>The Genome of the Zebra Mussel, Dreissena polymorpha: A Resource for Invasive Species Research.</title>
        <authorList>
            <person name="McCartney M.A."/>
            <person name="Auch B."/>
            <person name="Kono T."/>
            <person name="Mallez S."/>
            <person name="Zhang Y."/>
            <person name="Obille A."/>
            <person name="Becker A."/>
            <person name="Abrahante J.E."/>
            <person name="Garbe J."/>
            <person name="Badalamenti J.P."/>
            <person name="Herman A."/>
            <person name="Mangelson H."/>
            <person name="Liachko I."/>
            <person name="Sullivan S."/>
            <person name="Sone E.D."/>
            <person name="Koren S."/>
            <person name="Silverstein K.A.T."/>
            <person name="Beckman K.B."/>
            <person name="Gohl D.M."/>
        </authorList>
    </citation>
    <scope>NUCLEOTIDE SEQUENCE</scope>
    <source>
        <strain evidence="1">Duluth1</strain>
        <tissue evidence="1">Whole animal</tissue>
    </source>
</reference>